<keyword evidence="3" id="KW-0051">Antiviral defense</keyword>
<comment type="similarity">
    <text evidence="5">Belongs to the soluble Thoeris ThsA family.</text>
</comment>
<comment type="caution">
    <text evidence="8">Lacks conserved residue(s) required for the propagation of feature annotation.</text>
</comment>
<reference evidence="10" key="1">
    <citation type="submission" date="2023-05" db="EMBL/GenBank/DDBJ databases">
        <authorList>
            <person name="Zhang X."/>
        </authorList>
    </citation>
    <scope>NUCLEOTIDE SEQUENCE</scope>
    <source>
        <strain evidence="10">BD1B2-1</strain>
    </source>
</reference>
<proteinExistence type="inferred from homology"/>
<evidence type="ECO:0000256" key="1">
    <source>
        <dbReference type="ARBA" id="ARBA00022801"/>
    </source>
</evidence>
<comment type="catalytic activity">
    <reaction evidence="7">
        <text>NAD(+) + H2O = ADP-D-ribose + nicotinamide + H(+)</text>
        <dbReference type="Rhea" id="RHEA:16301"/>
        <dbReference type="ChEBI" id="CHEBI:15377"/>
        <dbReference type="ChEBI" id="CHEBI:15378"/>
        <dbReference type="ChEBI" id="CHEBI:17154"/>
        <dbReference type="ChEBI" id="CHEBI:57540"/>
        <dbReference type="ChEBI" id="CHEBI:57967"/>
        <dbReference type="EC" id="3.2.2.5"/>
    </reaction>
    <physiologicalReaction direction="left-to-right" evidence="7">
        <dbReference type="Rhea" id="RHEA:16302"/>
    </physiologicalReaction>
</comment>
<dbReference type="RefSeq" id="WP_314511864.1">
    <property type="nucleotide sequence ID" value="NZ_JASJOU010000004.1"/>
</dbReference>
<evidence type="ECO:0000256" key="6">
    <source>
        <dbReference type="ARBA" id="ARBA00035033"/>
    </source>
</evidence>
<gene>
    <name evidence="10" type="ORF">QNI22_15405</name>
</gene>
<evidence type="ECO:0000259" key="9">
    <source>
        <dbReference type="PROSITE" id="PS50305"/>
    </source>
</evidence>
<keyword evidence="2" id="KW-0520">NAD</keyword>
<keyword evidence="11" id="KW-1185">Reference proteome</keyword>
<evidence type="ECO:0000313" key="11">
    <source>
        <dbReference type="Proteomes" id="UP001232063"/>
    </source>
</evidence>
<feature type="domain" description="Deacetylase sirtuin-type" evidence="9">
    <location>
        <begin position="4"/>
        <end position="282"/>
    </location>
</feature>
<protein>
    <recommendedName>
        <fullName evidence="6">NAD(+) hydrolase ThsA</fullName>
        <ecNumber evidence="4">3.2.2.5</ecNumber>
    </recommendedName>
</protein>
<dbReference type="GO" id="GO:0051607">
    <property type="term" value="P:defense response to virus"/>
    <property type="evidence" value="ECO:0007669"/>
    <property type="project" value="UniProtKB-KW"/>
</dbReference>
<evidence type="ECO:0000256" key="3">
    <source>
        <dbReference type="ARBA" id="ARBA00023118"/>
    </source>
</evidence>
<dbReference type="GO" id="GO:0003953">
    <property type="term" value="F:NAD+ nucleosidase activity"/>
    <property type="evidence" value="ECO:0007669"/>
    <property type="project" value="UniProtKB-EC"/>
</dbReference>
<evidence type="ECO:0000256" key="2">
    <source>
        <dbReference type="ARBA" id="ARBA00023027"/>
    </source>
</evidence>
<dbReference type="InterPro" id="IPR029035">
    <property type="entry name" value="DHS-like_NAD/FAD-binding_dom"/>
</dbReference>
<dbReference type="AlphaFoldDB" id="A0AAE3UG46"/>
<organism evidence="10 11">
    <name type="scientific">Xanthocytophaga agilis</name>
    <dbReference type="NCBI Taxonomy" id="3048010"/>
    <lineage>
        <taxon>Bacteria</taxon>
        <taxon>Pseudomonadati</taxon>
        <taxon>Bacteroidota</taxon>
        <taxon>Cytophagia</taxon>
        <taxon>Cytophagales</taxon>
        <taxon>Rhodocytophagaceae</taxon>
        <taxon>Xanthocytophaga</taxon>
    </lineage>
</organism>
<dbReference type="Pfam" id="PF18185">
    <property type="entry name" value="STALD"/>
    <property type="match status" value="1"/>
</dbReference>
<evidence type="ECO:0000256" key="8">
    <source>
        <dbReference type="PROSITE-ProRule" id="PRU00236"/>
    </source>
</evidence>
<dbReference type="Proteomes" id="UP001232063">
    <property type="component" value="Unassembled WGS sequence"/>
</dbReference>
<dbReference type="InterPro" id="IPR041486">
    <property type="entry name" value="ThsA_STALD"/>
</dbReference>
<comment type="caution">
    <text evidence="10">The sequence shown here is derived from an EMBL/GenBank/DDBJ whole genome shotgun (WGS) entry which is preliminary data.</text>
</comment>
<dbReference type="SUPFAM" id="SSF52467">
    <property type="entry name" value="DHS-like NAD/FAD-binding domain"/>
    <property type="match status" value="1"/>
</dbReference>
<evidence type="ECO:0000256" key="4">
    <source>
        <dbReference type="ARBA" id="ARBA00034327"/>
    </source>
</evidence>
<evidence type="ECO:0000256" key="7">
    <source>
        <dbReference type="ARBA" id="ARBA00047575"/>
    </source>
</evidence>
<evidence type="ECO:0000256" key="5">
    <source>
        <dbReference type="ARBA" id="ARBA00035014"/>
    </source>
</evidence>
<dbReference type="PROSITE" id="PS50305">
    <property type="entry name" value="SIRTUIN"/>
    <property type="match status" value="1"/>
</dbReference>
<accession>A0AAE3UG46</accession>
<name>A0AAE3UG46_9BACT</name>
<dbReference type="InterPro" id="IPR026590">
    <property type="entry name" value="Ssirtuin_cat_dom"/>
</dbReference>
<evidence type="ECO:0000313" key="10">
    <source>
        <dbReference type="EMBL" id="MDJ1502052.1"/>
    </source>
</evidence>
<dbReference type="CDD" id="cd01406">
    <property type="entry name" value="SIR2-like"/>
    <property type="match status" value="1"/>
</dbReference>
<keyword evidence="1" id="KW-0378">Hydrolase</keyword>
<sequence length="480" mass="55401">MNFSPEIKTFISEYVKHIRQKDAAIFAGAGLSRIKGFVTWAQLLDDIATELGLDISKESDFISIAQYHVNKNQNIDKIRRKIMEEFSDISSPSEVHQTLAKLPIETYWTTNYDTLIEDALKQLHRKPDVKHEVKQLPHTVPNRKAVVYKMHGDVHHPADAIITKDHFEKYSLTHQSFATALNGDLLSKTFLFIGFSFTDPNLANVLARLSFRFGESSRQHYCFIRRIKRSEFKNKADYEYANRKQELMVQDLKRYKIQALLIEEYEDILSILKEIERQFQKKTIFISGSAVEYGSMDTNQAQEFIHKLSSELIRENLTIVNGFGWGVGSAIINGALERIFENQDKYSEEQLILRPFPQFKTGTKLLTEMWDEYRHQMISMAGIALFLFGNKSKDGQTINADGVMKEFDVAISKGLLPIPVGATGYMSKEIWRKVDQNFDVYYKDTALIRNKAKFMELNDNLCLPEVLIKRVVDIIKLVNK</sequence>
<dbReference type="EC" id="3.2.2.5" evidence="4"/>
<dbReference type="EMBL" id="JASJOU010000004">
    <property type="protein sequence ID" value="MDJ1502052.1"/>
    <property type="molecule type" value="Genomic_DNA"/>
</dbReference>
<dbReference type="Pfam" id="PF13289">
    <property type="entry name" value="SIR2_2"/>
    <property type="match status" value="1"/>
</dbReference>